<feature type="domain" description="FAD-dependent urate hydroxylase HpyO/Asp monooxygenase CreE-like FAD/NAD(P)-binding" evidence="2">
    <location>
        <begin position="20"/>
        <end position="185"/>
    </location>
</feature>
<proteinExistence type="predicted"/>
<evidence type="ECO:0000256" key="1">
    <source>
        <dbReference type="SAM" id="MobiDB-lite"/>
    </source>
</evidence>
<dbReference type="InterPro" id="IPR038732">
    <property type="entry name" value="HpyO/CreE_NAD-binding"/>
</dbReference>
<feature type="compositionally biased region" description="Basic and acidic residues" evidence="1">
    <location>
        <begin position="644"/>
        <end position="664"/>
    </location>
</feature>
<evidence type="ECO:0000313" key="4">
    <source>
        <dbReference type="Proteomes" id="UP001501009"/>
    </source>
</evidence>
<dbReference type="Pfam" id="PF13454">
    <property type="entry name" value="NAD_binding_9"/>
    <property type="match status" value="1"/>
</dbReference>
<keyword evidence="4" id="KW-1185">Reference proteome</keyword>
<dbReference type="Proteomes" id="UP001501009">
    <property type="component" value="Unassembled WGS sequence"/>
</dbReference>
<comment type="caution">
    <text evidence="3">The sequence shown here is derived from an EMBL/GenBank/DDBJ whole genome shotgun (WGS) entry which is preliminary data.</text>
</comment>
<evidence type="ECO:0000313" key="3">
    <source>
        <dbReference type="EMBL" id="GAA3779722.1"/>
    </source>
</evidence>
<dbReference type="EMBL" id="BAABDE010000006">
    <property type="protein sequence ID" value="GAA3779722.1"/>
    <property type="molecule type" value="Genomic_DNA"/>
</dbReference>
<reference evidence="4" key="1">
    <citation type="journal article" date="2019" name="Int. J. Syst. Evol. Microbiol.">
        <title>The Global Catalogue of Microorganisms (GCM) 10K type strain sequencing project: providing services to taxonomists for standard genome sequencing and annotation.</title>
        <authorList>
            <consortium name="The Broad Institute Genomics Platform"/>
            <consortium name="The Broad Institute Genome Sequencing Center for Infectious Disease"/>
            <person name="Wu L."/>
            <person name="Ma J."/>
        </authorList>
    </citation>
    <scope>NUCLEOTIDE SEQUENCE [LARGE SCALE GENOMIC DNA]</scope>
    <source>
        <strain evidence="4">JCM 17138</strain>
    </source>
</reference>
<name>A0ABP7H1Y3_9ACTN</name>
<dbReference type="InterPro" id="IPR036188">
    <property type="entry name" value="FAD/NAD-bd_sf"/>
</dbReference>
<feature type="compositionally biased region" description="Basic residues" evidence="1">
    <location>
        <begin position="718"/>
        <end position="730"/>
    </location>
</feature>
<evidence type="ECO:0000259" key="2">
    <source>
        <dbReference type="Pfam" id="PF13454"/>
    </source>
</evidence>
<protein>
    <submittedName>
        <fullName evidence="3">FAD/NAD(P)-binding protein</fullName>
    </submittedName>
</protein>
<gene>
    <name evidence="3" type="ORF">GCM10022403_013040</name>
</gene>
<accession>A0ABP7H1Y3</accession>
<dbReference type="InterPro" id="IPR052189">
    <property type="entry name" value="L-asp_N-monooxygenase_NS-form"/>
</dbReference>
<feature type="region of interest" description="Disordered" evidence="1">
    <location>
        <begin position="641"/>
        <end position="730"/>
    </location>
</feature>
<dbReference type="SUPFAM" id="SSF51905">
    <property type="entry name" value="FAD/NAD(P)-binding domain"/>
    <property type="match status" value="1"/>
</dbReference>
<sequence length="730" mass="79634">MHTSLAPHHALPGDDPWTVAVIGSGPRGLSVLERMALHLAQSPPSVPVIIHLIDAVEVGCGRVWRTEQPAYLLMNTVADEISMFSGPPEPGEGSRPGAGPSLAQWWQQHATGFPGPNSYAPRALYGRYLHFVLDSIETSLPDRVTLVRRQQSVSRLRGDGVGGYRLELGDGSALAVHRVVLSTGHAQPRPTGQSLDFRRFASRHPRLRYLPAGPAAEMRLDELPGGSAVGVIGLGLTFYDVMTALTVGRGGQFTETADGELCYQTSGDEPRLFAGSRSGMLMPGRGVNHKPLDQVYDPVVFTEQRVELLKAGPRLDFVRDVFPWLRAEMDLVSTLAHNRLRTGSAQRERFVRAVAVAARHVCPDIALLAHRHGLVPMPAPELDTLAQPFGQRTFACPEHFHHALREVVEADLREADLGNVASPRKAALDVLRDVRWLICALVDFASLTPSSHERDFLGWYAQRSAFLVSGPPRIRLRQALALIDSGVLTVLGPDTRFAVDETRGCFVGHSGSVEGSSVLLETVVDARVPPTDIRLDGSPMMADLYTRGVVQPYRNVWDPPHGSEEEFETGGVAVTHTPYHPLRATGEADRGICLLGIPTEHTRWFMTVGGRRPGFWSQFDQDADDVAKNVLVGALSPIQCRRTPRSDQRASQYRGDERRIDEQQHPAGTTDVSAGTDLSIQPSRGVRADASGGARTAGHALERTADLGSEPVPGRTYGPHRRAFQRGHHS</sequence>
<feature type="compositionally biased region" description="Polar residues" evidence="1">
    <location>
        <begin position="666"/>
        <end position="682"/>
    </location>
</feature>
<dbReference type="RefSeq" id="WP_275774367.1">
    <property type="nucleotide sequence ID" value="NZ_BAABDE010000006.1"/>
</dbReference>
<dbReference type="PANTHER" id="PTHR40254:SF1">
    <property type="entry name" value="BLR0577 PROTEIN"/>
    <property type="match status" value="1"/>
</dbReference>
<organism evidence="3 4">
    <name type="scientific">Streptomyces coacervatus</name>
    <dbReference type="NCBI Taxonomy" id="647381"/>
    <lineage>
        <taxon>Bacteria</taxon>
        <taxon>Bacillati</taxon>
        <taxon>Actinomycetota</taxon>
        <taxon>Actinomycetes</taxon>
        <taxon>Kitasatosporales</taxon>
        <taxon>Streptomycetaceae</taxon>
        <taxon>Streptomyces</taxon>
    </lineage>
</organism>
<dbReference type="PANTHER" id="PTHR40254">
    <property type="entry name" value="BLR0577 PROTEIN"/>
    <property type="match status" value="1"/>
</dbReference>